<organism evidence="2">
    <name type="scientific">Halobacterium sp. NMX12-1</name>
    <dbReference type="NCBI Taxonomy" id="3166650"/>
    <lineage>
        <taxon>Archaea</taxon>
        <taxon>Methanobacteriati</taxon>
        <taxon>Methanobacteriota</taxon>
        <taxon>Stenosarchaea group</taxon>
        <taxon>Halobacteria</taxon>
        <taxon>Halobacteriales</taxon>
        <taxon>Halobacteriaceae</taxon>
        <taxon>Halobacterium</taxon>
    </lineage>
</organism>
<reference evidence="2" key="1">
    <citation type="submission" date="2024-06" db="EMBL/GenBank/DDBJ databases">
        <title>Genome Sequence of an extremely halophilic archaeon isolated from Permian era halite, Salado Formation, Carlsbad, New Mexico: Halobacterium sp. strain NMX12-1.</title>
        <authorList>
            <person name="Sotoa L."/>
            <person name="DasSarma P."/>
            <person name="Anton B.P."/>
            <person name="Vincze T."/>
            <person name="Verma I."/>
            <person name="Eralp B."/>
            <person name="Powers D.W."/>
            <person name="Dozier B.L."/>
            <person name="Roberts R.J."/>
            <person name="DasSarma S."/>
        </authorList>
    </citation>
    <scope>NUCLEOTIDE SEQUENCE</scope>
    <source>
        <strain evidence="2">NMX12-1</strain>
    </source>
</reference>
<dbReference type="AlphaFoldDB" id="A0AAU8C9W6"/>
<sequence length="217" mass="23325">MAPAGDSDADETVLSPDELDIEAREEVASIGEDRYVIGPDGPPDAPETDDGSDSSGADTSDSDAAREPAQADADDAEQGSEQASEQQPVDDPDEDRELTGRDVKRWLVDELDEHDSEYAYRIAAKSGDSVNHQQLATDDIGAAFDGLLVWYAQQVAAGTPVDEALGILLSESSVQARYPTSRLIDYLNANDLGPDDSIRELVETVSDNDGLVFPKRR</sequence>
<evidence type="ECO:0000256" key="1">
    <source>
        <dbReference type="SAM" id="MobiDB-lite"/>
    </source>
</evidence>
<evidence type="ECO:0000313" key="2">
    <source>
        <dbReference type="EMBL" id="XCF15720.1"/>
    </source>
</evidence>
<protein>
    <recommendedName>
        <fullName evidence="3">Flagella cluster protein</fullName>
    </recommendedName>
</protein>
<dbReference type="EMBL" id="CP159204">
    <property type="protein sequence ID" value="XCF15720.1"/>
    <property type="molecule type" value="Genomic_DNA"/>
</dbReference>
<gene>
    <name evidence="2" type="ORF">ABSL23_10750</name>
</gene>
<feature type="compositionally biased region" description="Basic and acidic residues" evidence="1">
    <location>
        <begin position="21"/>
        <end position="35"/>
    </location>
</feature>
<evidence type="ECO:0008006" key="3">
    <source>
        <dbReference type="Google" id="ProtNLM"/>
    </source>
</evidence>
<dbReference type="RefSeq" id="WP_353633735.1">
    <property type="nucleotide sequence ID" value="NZ_CP159204.1"/>
</dbReference>
<proteinExistence type="predicted"/>
<feature type="region of interest" description="Disordered" evidence="1">
    <location>
        <begin position="1"/>
        <end position="101"/>
    </location>
</feature>
<accession>A0AAU8C9W6</accession>
<dbReference type="InterPro" id="IPR055923">
    <property type="entry name" value="DUF7500"/>
</dbReference>
<dbReference type="KEGG" id="hanx:ABSL23_10750"/>
<dbReference type="GeneID" id="91109632"/>
<dbReference type="Pfam" id="PF24332">
    <property type="entry name" value="DUF7500"/>
    <property type="match status" value="1"/>
</dbReference>
<name>A0AAU8C9W6_9EURY</name>